<dbReference type="Gene3D" id="3.30.160.60">
    <property type="entry name" value="Classic Zinc Finger"/>
    <property type="match status" value="1"/>
</dbReference>
<dbReference type="EMBL" id="MU864029">
    <property type="protein sequence ID" value="KAK4195005.1"/>
    <property type="molecule type" value="Genomic_DNA"/>
</dbReference>
<evidence type="ECO:0000313" key="2">
    <source>
        <dbReference type="Proteomes" id="UP001303160"/>
    </source>
</evidence>
<accession>A0AAN6X8Y2</accession>
<sequence>MAYHSDYLQSPVLDDSYQDGGSWQVPTSEIMTRSISQSTANTTFTYASSQYSYNTDLSSVGSPVVERKMYTEGFPSSSDQPLPQDSGQLVANVGYHLHDNDVPQTPQDLQLYATSLQAFDYQIPDIVYATEQAIKNAHPAAANDYHNNYCSTELYFLTFDHVNYAQQELLSESAQGSDPPSTSTEKQTYPCLVPGCIQKAFSRSADLDRHYKQVHVEEDKKVKFICDYRKCSRHESPFYRQDHFRDHLRDFHKEDLLRRSKKEDKKWWEGRAPHAVFKGWWRCNRCLVRRVDVRVEGWTCPGCGNPCESERVRVREARGVMGA</sequence>
<protein>
    <recommendedName>
        <fullName evidence="3">C2H2-type domain-containing protein</fullName>
    </recommendedName>
</protein>
<evidence type="ECO:0000313" key="1">
    <source>
        <dbReference type="EMBL" id="KAK4195005.1"/>
    </source>
</evidence>
<dbReference type="AlphaFoldDB" id="A0AAN6X8Y2"/>
<proteinExistence type="predicted"/>
<comment type="caution">
    <text evidence="1">The sequence shown here is derived from an EMBL/GenBank/DDBJ whole genome shotgun (WGS) entry which is preliminary data.</text>
</comment>
<keyword evidence="2" id="KW-1185">Reference proteome</keyword>
<organism evidence="1 2">
    <name type="scientific">Triangularia verruculosa</name>
    <dbReference type="NCBI Taxonomy" id="2587418"/>
    <lineage>
        <taxon>Eukaryota</taxon>
        <taxon>Fungi</taxon>
        <taxon>Dikarya</taxon>
        <taxon>Ascomycota</taxon>
        <taxon>Pezizomycotina</taxon>
        <taxon>Sordariomycetes</taxon>
        <taxon>Sordariomycetidae</taxon>
        <taxon>Sordariales</taxon>
        <taxon>Podosporaceae</taxon>
        <taxon>Triangularia</taxon>
    </lineage>
</organism>
<evidence type="ECO:0008006" key="3">
    <source>
        <dbReference type="Google" id="ProtNLM"/>
    </source>
</evidence>
<name>A0AAN6X8Y2_9PEZI</name>
<dbReference type="Proteomes" id="UP001303160">
    <property type="component" value="Unassembled WGS sequence"/>
</dbReference>
<reference evidence="1" key="1">
    <citation type="journal article" date="2023" name="Mol. Phylogenet. Evol.">
        <title>Genome-scale phylogeny and comparative genomics of the fungal order Sordariales.</title>
        <authorList>
            <person name="Hensen N."/>
            <person name="Bonometti L."/>
            <person name="Westerberg I."/>
            <person name="Brannstrom I.O."/>
            <person name="Guillou S."/>
            <person name="Cros-Aarteil S."/>
            <person name="Calhoun S."/>
            <person name="Haridas S."/>
            <person name="Kuo A."/>
            <person name="Mondo S."/>
            <person name="Pangilinan J."/>
            <person name="Riley R."/>
            <person name="LaButti K."/>
            <person name="Andreopoulos B."/>
            <person name="Lipzen A."/>
            <person name="Chen C."/>
            <person name="Yan M."/>
            <person name="Daum C."/>
            <person name="Ng V."/>
            <person name="Clum A."/>
            <person name="Steindorff A."/>
            <person name="Ohm R.A."/>
            <person name="Martin F."/>
            <person name="Silar P."/>
            <person name="Natvig D.O."/>
            <person name="Lalanne C."/>
            <person name="Gautier V."/>
            <person name="Ament-Velasquez S.L."/>
            <person name="Kruys A."/>
            <person name="Hutchinson M.I."/>
            <person name="Powell A.J."/>
            <person name="Barry K."/>
            <person name="Miller A.N."/>
            <person name="Grigoriev I.V."/>
            <person name="Debuchy R."/>
            <person name="Gladieux P."/>
            <person name="Hiltunen Thoren M."/>
            <person name="Johannesson H."/>
        </authorList>
    </citation>
    <scope>NUCLEOTIDE SEQUENCE</scope>
    <source>
        <strain evidence="1">CBS 315.58</strain>
    </source>
</reference>
<reference evidence="1" key="2">
    <citation type="submission" date="2023-05" db="EMBL/GenBank/DDBJ databases">
        <authorList>
            <consortium name="Lawrence Berkeley National Laboratory"/>
            <person name="Steindorff A."/>
            <person name="Hensen N."/>
            <person name="Bonometti L."/>
            <person name="Westerberg I."/>
            <person name="Brannstrom I.O."/>
            <person name="Guillou S."/>
            <person name="Cros-Aarteil S."/>
            <person name="Calhoun S."/>
            <person name="Haridas S."/>
            <person name="Kuo A."/>
            <person name="Mondo S."/>
            <person name="Pangilinan J."/>
            <person name="Riley R."/>
            <person name="Labutti K."/>
            <person name="Andreopoulos B."/>
            <person name="Lipzen A."/>
            <person name="Chen C."/>
            <person name="Yanf M."/>
            <person name="Daum C."/>
            <person name="Ng V."/>
            <person name="Clum A."/>
            <person name="Ohm R."/>
            <person name="Martin F."/>
            <person name="Silar P."/>
            <person name="Natvig D."/>
            <person name="Lalanne C."/>
            <person name="Gautier V."/>
            <person name="Ament-Velasquez S.L."/>
            <person name="Kruys A."/>
            <person name="Hutchinson M.I."/>
            <person name="Powell A.J."/>
            <person name="Barry K."/>
            <person name="Miller A.N."/>
            <person name="Grigoriev I.V."/>
            <person name="Debuchy R."/>
            <person name="Gladieux P."/>
            <person name="Thoren M.H."/>
            <person name="Johannesson H."/>
        </authorList>
    </citation>
    <scope>NUCLEOTIDE SEQUENCE</scope>
    <source>
        <strain evidence="1">CBS 315.58</strain>
    </source>
</reference>
<gene>
    <name evidence="1" type="ORF">QBC40DRAFT_317603</name>
</gene>